<protein>
    <submittedName>
        <fullName evidence="1 3">Uncharacterized protein</fullName>
    </submittedName>
</protein>
<keyword evidence="2" id="KW-1185">Reference proteome</keyword>
<sequence>MYRSCILDTNNSKLLPLTDPKISGTANSKVIDKDHAEKLQLLSQLTERRRQLIRNSFPHSKQTINDCGSMAFCRQVALHMT</sequence>
<dbReference type="WBParaSite" id="SBAD_0000893701-mRNA-1">
    <property type="protein sequence ID" value="SBAD_0000893701-mRNA-1"/>
    <property type="gene ID" value="SBAD_0000893701"/>
</dbReference>
<evidence type="ECO:0000313" key="2">
    <source>
        <dbReference type="Proteomes" id="UP000270296"/>
    </source>
</evidence>
<gene>
    <name evidence="1" type="ORF">SBAD_LOCUS8626</name>
</gene>
<organism evidence="3">
    <name type="scientific">Soboliphyme baturini</name>
    <dbReference type="NCBI Taxonomy" id="241478"/>
    <lineage>
        <taxon>Eukaryota</taxon>
        <taxon>Metazoa</taxon>
        <taxon>Ecdysozoa</taxon>
        <taxon>Nematoda</taxon>
        <taxon>Enoplea</taxon>
        <taxon>Dorylaimia</taxon>
        <taxon>Dioctophymatida</taxon>
        <taxon>Dioctophymatoidea</taxon>
        <taxon>Soboliphymatidae</taxon>
        <taxon>Soboliphyme</taxon>
    </lineage>
</organism>
<reference evidence="1 2" key="2">
    <citation type="submission" date="2018-11" db="EMBL/GenBank/DDBJ databases">
        <authorList>
            <consortium name="Pathogen Informatics"/>
        </authorList>
    </citation>
    <scope>NUCLEOTIDE SEQUENCE [LARGE SCALE GENOMIC DNA]</scope>
</reference>
<evidence type="ECO:0000313" key="1">
    <source>
        <dbReference type="EMBL" id="VDP18270.1"/>
    </source>
</evidence>
<proteinExistence type="predicted"/>
<dbReference type="AlphaFoldDB" id="A0A183IYC8"/>
<dbReference type="Proteomes" id="UP000270296">
    <property type="component" value="Unassembled WGS sequence"/>
</dbReference>
<accession>A0A183IYC8</accession>
<name>A0A183IYC8_9BILA</name>
<reference evidence="3" key="1">
    <citation type="submission" date="2016-06" db="UniProtKB">
        <authorList>
            <consortium name="WormBaseParasite"/>
        </authorList>
    </citation>
    <scope>IDENTIFICATION</scope>
</reference>
<evidence type="ECO:0000313" key="3">
    <source>
        <dbReference type="WBParaSite" id="SBAD_0000893701-mRNA-1"/>
    </source>
</evidence>
<dbReference type="EMBL" id="UZAM01011799">
    <property type="protein sequence ID" value="VDP18270.1"/>
    <property type="molecule type" value="Genomic_DNA"/>
</dbReference>